<name>A0A6S7BJH4_9BURK</name>
<accession>A0A6S7BJH4</accession>
<dbReference type="EMBL" id="CADIJO010000012">
    <property type="protein sequence ID" value="CAB3717058.1"/>
    <property type="molecule type" value="Genomic_DNA"/>
</dbReference>
<dbReference type="RefSeq" id="WP_175191919.1">
    <property type="nucleotide sequence ID" value="NZ_CADIJO010000012.1"/>
</dbReference>
<gene>
    <name evidence="2" type="ORF">LMG3458_03627</name>
</gene>
<evidence type="ECO:0000313" key="2">
    <source>
        <dbReference type="EMBL" id="CAB3717058.1"/>
    </source>
</evidence>
<dbReference type="AlphaFoldDB" id="A0A6S7BJH4"/>
<dbReference type="Proteomes" id="UP000494111">
    <property type="component" value="Unassembled WGS sequence"/>
</dbReference>
<reference evidence="2 3" key="1">
    <citation type="submission" date="2020-04" db="EMBL/GenBank/DDBJ databases">
        <authorList>
            <person name="De Canck E."/>
        </authorList>
    </citation>
    <scope>NUCLEOTIDE SEQUENCE [LARGE SCALE GENOMIC DNA]</scope>
    <source>
        <strain evidence="2 3">LMG 3458</strain>
    </source>
</reference>
<feature type="domain" description="ABC-type transport auxiliary lipoprotein component" evidence="1">
    <location>
        <begin position="45"/>
        <end position="222"/>
    </location>
</feature>
<dbReference type="SUPFAM" id="SSF159594">
    <property type="entry name" value="XCC0632-like"/>
    <property type="match status" value="1"/>
</dbReference>
<sequence length="246" mass="25326">MPILRSRSLRPALGHGSRLLRRGVPALALAAWLAGCASSPPVHYYTLQGPSAPAPAVPRAAAPFLIDVQGVNVAAQADQPQLMVRTGDGSVSALYSERWSSPLGDEIRGALSDALKHDLGALDVQVVKPGPTAPVWRIQTDVQRFDLVADRMAQLDATWRVRPVNLKGNGLLCRSVVTVNVSDAAGDSAADGTGAKPAPTSGVPGLVAAQQRAVVALAGAMASAIRGQTPDSGGVVQMLGCSPLPD</sequence>
<evidence type="ECO:0000259" key="1">
    <source>
        <dbReference type="Pfam" id="PF03886"/>
    </source>
</evidence>
<dbReference type="Gene3D" id="3.40.50.10610">
    <property type="entry name" value="ABC-type transport auxiliary lipoprotein component"/>
    <property type="match status" value="1"/>
</dbReference>
<organism evidence="2 3">
    <name type="scientific">Achromobacter deleyi</name>
    <dbReference type="NCBI Taxonomy" id="1353891"/>
    <lineage>
        <taxon>Bacteria</taxon>
        <taxon>Pseudomonadati</taxon>
        <taxon>Pseudomonadota</taxon>
        <taxon>Betaproteobacteria</taxon>
        <taxon>Burkholderiales</taxon>
        <taxon>Alcaligenaceae</taxon>
        <taxon>Achromobacter</taxon>
    </lineage>
</organism>
<dbReference type="Pfam" id="PF03886">
    <property type="entry name" value="ABC_trans_aux"/>
    <property type="match status" value="1"/>
</dbReference>
<protein>
    <recommendedName>
        <fullName evidence="1">ABC-type transport auxiliary lipoprotein component domain-containing protein</fullName>
    </recommendedName>
</protein>
<evidence type="ECO:0000313" key="3">
    <source>
        <dbReference type="Proteomes" id="UP000494111"/>
    </source>
</evidence>
<proteinExistence type="predicted"/>
<dbReference type="InterPro" id="IPR005586">
    <property type="entry name" value="ABC_trans_aux"/>
</dbReference>